<dbReference type="EMBL" id="JALHLF010000052">
    <property type="protein sequence ID" value="MCJ2183576.1"/>
    <property type="molecule type" value="Genomic_DNA"/>
</dbReference>
<organism evidence="2 3">
    <name type="scientific">Novosphingobium organovorum</name>
    <dbReference type="NCBI Taxonomy" id="2930092"/>
    <lineage>
        <taxon>Bacteria</taxon>
        <taxon>Pseudomonadati</taxon>
        <taxon>Pseudomonadota</taxon>
        <taxon>Alphaproteobacteria</taxon>
        <taxon>Sphingomonadales</taxon>
        <taxon>Sphingomonadaceae</taxon>
        <taxon>Novosphingobium</taxon>
    </lineage>
</organism>
<dbReference type="RefSeq" id="WP_244021519.1">
    <property type="nucleotide sequence ID" value="NZ_JALHLF010000052.1"/>
</dbReference>
<feature type="signal peptide" evidence="1">
    <location>
        <begin position="1"/>
        <end position="30"/>
    </location>
</feature>
<keyword evidence="3" id="KW-1185">Reference proteome</keyword>
<evidence type="ECO:0000313" key="3">
    <source>
        <dbReference type="Proteomes" id="UP001162881"/>
    </source>
</evidence>
<sequence>MKRVTRPLPFLALALAALTPALVPTLTARAQEEKPKPVYPPIAKTAMQTPTFDLALRADTQTLASLVPKGVQGFDFVPAAREAERAADGYVHIGDLHLRLRTPGGAWQDFSSAAHRRQITALRGGKGVLAAADITASMGQGLPLRVERRWLDDKGVLAMRFTLVNTSQQPVEIGVLGMPMVFDNIIQDRSLDQAHQQASFVDPYIGRDAGYLQVTRLSGEGPALLVLPEKGTPLEAYKPIFQKAWARKDDHFTDNTPRSQVFEGFYDWTVASKGFAEKEWAKAGREWNAPTSLTLQPGESRSVGMRFVTSPSIRAIEDTLAAYKRPVAVGIPGYVVPTDQTASLFLKAPSKVTGIESFPSGALTLTPEKSAGKTAGGWVRYRVKASGWGRARLTLTYADGQKQTVSYYITKPLEQVVADLGHFTTHQQWFEGKDDPFHRSPAILSYDREENRIITQDARVWVAGMSDEGGAGSWVAAAIKQLDNPDPEEVARLETLVNTTVIGNLQVAEGEHQGAVKKSIFYYDPKEFPDYYDPKINWKTWTSWSKKDAGDLGRSYNYPHVAIGEWVLYRLARDNRGLVTQHDWKYYLTWAYRTTVAMMRDAPYYAEFGQMEGDVFLDILKDLKHEGMSAEASEMEALMKARADHWRSMKYPFGSEMAWDSTGQPEVYAWMDYFGYKPQADETREVILGYDPTIPSWGYNGNARRYWDFLYGGKVSRIERQIHHYGSALNAVPLFTAFRHDPADFHLLRVAYGGMMGGITNIDQQGFGSAAFHSYPDMMKWDAITGDYGMGFYGHAIASATYLVDHPQFGWLGFGGDVAVKGATVHVVPRDGARRRLFIAPAGLWITLEAGKIAAADYDTKSGKVVLTLDPASAIAPIARIAFATTTTDGRPYTIDTGTNERGATTIALSASPSHVTLTPR</sequence>
<reference evidence="2" key="1">
    <citation type="submission" date="2022-03" db="EMBL/GenBank/DDBJ databases">
        <title>Identification of a novel bacterium isolated from mangrove sediments.</title>
        <authorList>
            <person name="Pan X."/>
        </authorList>
    </citation>
    <scope>NUCLEOTIDE SEQUENCE</scope>
    <source>
        <strain evidence="2">B1949</strain>
    </source>
</reference>
<evidence type="ECO:0000256" key="1">
    <source>
        <dbReference type="SAM" id="SignalP"/>
    </source>
</evidence>
<accession>A0ABT0BES3</accession>
<name>A0ABT0BES3_9SPHN</name>
<protein>
    <submittedName>
        <fullName evidence="2">DUF5695 domain-containing protein</fullName>
    </submittedName>
</protein>
<dbReference type="InterPro" id="IPR043750">
    <property type="entry name" value="DUF5695"/>
</dbReference>
<comment type="caution">
    <text evidence="2">The sequence shown here is derived from an EMBL/GenBank/DDBJ whole genome shotgun (WGS) entry which is preliminary data.</text>
</comment>
<proteinExistence type="predicted"/>
<evidence type="ECO:0000313" key="2">
    <source>
        <dbReference type="EMBL" id="MCJ2183576.1"/>
    </source>
</evidence>
<dbReference type="Proteomes" id="UP001162881">
    <property type="component" value="Unassembled WGS sequence"/>
</dbReference>
<dbReference type="Pfam" id="PF18951">
    <property type="entry name" value="DUF5695"/>
    <property type="match status" value="1"/>
</dbReference>
<feature type="chain" id="PRO_5046191015" evidence="1">
    <location>
        <begin position="31"/>
        <end position="921"/>
    </location>
</feature>
<gene>
    <name evidence="2" type="ORF">MTR62_12870</name>
</gene>
<keyword evidence="1" id="KW-0732">Signal</keyword>